<name>A0A182VG01_ANOME</name>
<accession>A0A182VG01</accession>
<evidence type="ECO:0000313" key="2">
    <source>
        <dbReference type="EnsemblMetazoa" id="AMEM014348-PA"/>
    </source>
</evidence>
<keyword evidence="3" id="KW-1185">Reference proteome</keyword>
<dbReference type="AlphaFoldDB" id="A0A182VG01"/>
<dbReference type="Proteomes" id="UP000075903">
    <property type="component" value="Unassembled WGS sequence"/>
</dbReference>
<dbReference type="VEuPathDB" id="VectorBase:AMEM014348"/>
<organism evidence="2 3">
    <name type="scientific">Anopheles merus</name>
    <name type="common">Mosquito</name>
    <dbReference type="NCBI Taxonomy" id="30066"/>
    <lineage>
        <taxon>Eukaryota</taxon>
        <taxon>Metazoa</taxon>
        <taxon>Ecdysozoa</taxon>
        <taxon>Arthropoda</taxon>
        <taxon>Hexapoda</taxon>
        <taxon>Insecta</taxon>
        <taxon>Pterygota</taxon>
        <taxon>Neoptera</taxon>
        <taxon>Endopterygota</taxon>
        <taxon>Diptera</taxon>
        <taxon>Nematocera</taxon>
        <taxon>Culicoidea</taxon>
        <taxon>Culicidae</taxon>
        <taxon>Anophelinae</taxon>
        <taxon>Anopheles</taxon>
    </lineage>
</organism>
<reference evidence="2" key="1">
    <citation type="submission" date="2020-05" db="UniProtKB">
        <authorList>
            <consortium name="EnsemblMetazoa"/>
        </authorList>
    </citation>
    <scope>IDENTIFICATION</scope>
    <source>
        <strain evidence="2">MAF</strain>
    </source>
</reference>
<protein>
    <submittedName>
        <fullName evidence="2">Uncharacterized protein</fullName>
    </submittedName>
</protein>
<sequence>MGSSKTKQNKNERNPQPKCFSHNRLSTGELVVPAYRLESRSFSHPFFVRDRRSSRKGLGKKGGEAFAHMLEGCIRVHLSYGGCIVAVYLKFPLLSPIAQLHLNRPRPRAEFP</sequence>
<evidence type="ECO:0000256" key="1">
    <source>
        <dbReference type="SAM" id="MobiDB-lite"/>
    </source>
</evidence>
<dbReference type="EnsemblMetazoa" id="AMEM014348-RA">
    <property type="protein sequence ID" value="AMEM014348-PA"/>
    <property type="gene ID" value="AMEM014348"/>
</dbReference>
<proteinExistence type="predicted"/>
<evidence type="ECO:0000313" key="3">
    <source>
        <dbReference type="Proteomes" id="UP000075903"/>
    </source>
</evidence>
<feature type="region of interest" description="Disordered" evidence="1">
    <location>
        <begin position="1"/>
        <end position="22"/>
    </location>
</feature>